<sequence length="149" mass="16765">MRFLYYVALILRRDEVEDPYSEYDSLFTDGNQEEDLRPPDSPYGFFPMGFTVELVPLALKIREKYTTAGVEKGKYYCIVIHGIESDSKASMQPKGDTDSLLPIQVGAEIAKEEKKCAIVSSKTGKLIDIDVEEGVKQAMQIFQESQALV</sequence>
<protein>
    <submittedName>
        <fullName evidence="1">Uncharacterized protein</fullName>
    </submittedName>
</protein>
<dbReference type="PANTHER" id="PTHR37698">
    <property type="entry name" value="PHOTOSYNTHETIC NDH SUBUNIT OF SUBCOMPLEX B 1, CHLOROPLASTIC"/>
    <property type="match status" value="1"/>
</dbReference>
<reference evidence="1 2" key="1">
    <citation type="journal article" date="2024" name="G3 (Bethesda)">
        <title>Genome assembly of Hibiscus sabdariffa L. provides insights into metabolisms of medicinal natural products.</title>
        <authorList>
            <person name="Kim T."/>
        </authorList>
    </citation>
    <scope>NUCLEOTIDE SEQUENCE [LARGE SCALE GENOMIC DNA]</scope>
    <source>
        <strain evidence="1">TK-2024</strain>
        <tissue evidence="1">Old leaves</tissue>
    </source>
</reference>
<name>A0ABR2FK32_9ROSI</name>
<dbReference type="Proteomes" id="UP001472677">
    <property type="component" value="Unassembled WGS sequence"/>
</dbReference>
<evidence type="ECO:0000313" key="2">
    <source>
        <dbReference type="Proteomes" id="UP001472677"/>
    </source>
</evidence>
<accession>A0ABR2FK32</accession>
<proteinExistence type="predicted"/>
<keyword evidence="2" id="KW-1185">Reference proteome</keyword>
<evidence type="ECO:0000313" key="1">
    <source>
        <dbReference type="EMBL" id="KAK8581313.1"/>
    </source>
</evidence>
<gene>
    <name evidence="1" type="ORF">V6N12_071542</name>
</gene>
<dbReference type="PANTHER" id="PTHR37698:SF1">
    <property type="entry name" value="PHOTOSYNTHETIC NDH SUBUNIT OF SUBCOMPLEX B 1, CHLOROPLASTIC"/>
    <property type="match status" value="1"/>
</dbReference>
<dbReference type="EMBL" id="JBBPBM010000006">
    <property type="protein sequence ID" value="KAK8581313.1"/>
    <property type="molecule type" value="Genomic_DNA"/>
</dbReference>
<organism evidence="1 2">
    <name type="scientific">Hibiscus sabdariffa</name>
    <name type="common">roselle</name>
    <dbReference type="NCBI Taxonomy" id="183260"/>
    <lineage>
        <taxon>Eukaryota</taxon>
        <taxon>Viridiplantae</taxon>
        <taxon>Streptophyta</taxon>
        <taxon>Embryophyta</taxon>
        <taxon>Tracheophyta</taxon>
        <taxon>Spermatophyta</taxon>
        <taxon>Magnoliopsida</taxon>
        <taxon>eudicotyledons</taxon>
        <taxon>Gunneridae</taxon>
        <taxon>Pentapetalae</taxon>
        <taxon>rosids</taxon>
        <taxon>malvids</taxon>
        <taxon>Malvales</taxon>
        <taxon>Malvaceae</taxon>
        <taxon>Malvoideae</taxon>
        <taxon>Hibiscus</taxon>
    </lineage>
</organism>
<comment type="caution">
    <text evidence="1">The sequence shown here is derived from an EMBL/GenBank/DDBJ whole genome shotgun (WGS) entry which is preliminary data.</text>
</comment>
<dbReference type="InterPro" id="IPR044983">
    <property type="entry name" value="PNSB1"/>
</dbReference>